<organism evidence="1 2">
    <name type="scientific">Aegilops tauschii subsp. strangulata</name>
    <name type="common">Goatgrass</name>
    <dbReference type="NCBI Taxonomy" id="200361"/>
    <lineage>
        <taxon>Eukaryota</taxon>
        <taxon>Viridiplantae</taxon>
        <taxon>Streptophyta</taxon>
        <taxon>Embryophyta</taxon>
        <taxon>Tracheophyta</taxon>
        <taxon>Spermatophyta</taxon>
        <taxon>Magnoliopsida</taxon>
        <taxon>Liliopsida</taxon>
        <taxon>Poales</taxon>
        <taxon>Poaceae</taxon>
        <taxon>BOP clade</taxon>
        <taxon>Pooideae</taxon>
        <taxon>Triticodae</taxon>
        <taxon>Triticeae</taxon>
        <taxon>Triticinae</taxon>
        <taxon>Aegilops</taxon>
    </lineage>
</organism>
<dbReference type="Gramene" id="AET1Gv20938700.8">
    <property type="protein sequence ID" value="AET1Gv20938700.8"/>
    <property type="gene ID" value="AET1Gv20938700"/>
</dbReference>
<protein>
    <submittedName>
        <fullName evidence="1">Uncharacterized protein</fullName>
    </submittedName>
</protein>
<reference evidence="2" key="1">
    <citation type="journal article" date="2014" name="Science">
        <title>Ancient hybridizations among the ancestral genomes of bread wheat.</title>
        <authorList>
            <consortium name="International Wheat Genome Sequencing Consortium,"/>
            <person name="Marcussen T."/>
            <person name="Sandve S.R."/>
            <person name="Heier L."/>
            <person name="Spannagl M."/>
            <person name="Pfeifer M."/>
            <person name="Jakobsen K.S."/>
            <person name="Wulff B.B."/>
            <person name="Steuernagel B."/>
            <person name="Mayer K.F."/>
            <person name="Olsen O.A."/>
        </authorList>
    </citation>
    <scope>NUCLEOTIDE SEQUENCE [LARGE SCALE GENOMIC DNA]</scope>
    <source>
        <strain evidence="2">cv. AL8/78</strain>
    </source>
</reference>
<reference evidence="1" key="4">
    <citation type="submission" date="2019-03" db="UniProtKB">
        <authorList>
            <consortium name="EnsemblPlants"/>
        </authorList>
    </citation>
    <scope>IDENTIFICATION</scope>
</reference>
<name>A0A452ZVM6_AEGTS</name>
<sequence>MVSFYQIMDQNSLVENKLNVDILKTKFVSHFCELKWMCLEAHHSPYHTIREYRLLMFIDMI</sequence>
<evidence type="ECO:0000313" key="2">
    <source>
        <dbReference type="Proteomes" id="UP000015105"/>
    </source>
</evidence>
<reference evidence="2" key="2">
    <citation type="journal article" date="2017" name="Nat. Plants">
        <title>The Aegilops tauschii genome reveals multiple impacts of transposons.</title>
        <authorList>
            <person name="Zhao G."/>
            <person name="Zou C."/>
            <person name="Li K."/>
            <person name="Wang K."/>
            <person name="Li T."/>
            <person name="Gao L."/>
            <person name="Zhang X."/>
            <person name="Wang H."/>
            <person name="Yang Z."/>
            <person name="Liu X."/>
            <person name="Jiang W."/>
            <person name="Mao L."/>
            <person name="Kong X."/>
            <person name="Jiao Y."/>
            <person name="Jia J."/>
        </authorList>
    </citation>
    <scope>NUCLEOTIDE SEQUENCE [LARGE SCALE GENOMIC DNA]</scope>
    <source>
        <strain evidence="2">cv. AL8/78</strain>
    </source>
</reference>
<dbReference type="AlphaFoldDB" id="A0A452ZVM6"/>
<dbReference type="Proteomes" id="UP000015105">
    <property type="component" value="Chromosome 1D"/>
</dbReference>
<reference evidence="1" key="3">
    <citation type="journal article" date="2017" name="Nature">
        <title>Genome sequence of the progenitor of the wheat D genome Aegilops tauschii.</title>
        <authorList>
            <person name="Luo M.C."/>
            <person name="Gu Y.Q."/>
            <person name="Puiu D."/>
            <person name="Wang H."/>
            <person name="Twardziok S.O."/>
            <person name="Deal K.R."/>
            <person name="Huo N."/>
            <person name="Zhu T."/>
            <person name="Wang L."/>
            <person name="Wang Y."/>
            <person name="McGuire P.E."/>
            <person name="Liu S."/>
            <person name="Long H."/>
            <person name="Ramasamy R.K."/>
            <person name="Rodriguez J.C."/>
            <person name="Van S.L."/>
            <person name="Yuan L."/>
            <person name="Wang Z."/>
            <person name="Xia Z."/>
            <person name="Xiao L."/>
            <person name="Anderson O.D."/>
            <person name="Ouyang S."/>
            <person name="Liang Y."/>
            <person name="Zimin A.V."/>
            <person name="Pertea G."/>
            <person name="Qi P."/>
            <person name="Bennetzen J.L."/>
            <person name="Dai X."/>
            <person name="Dawson M.W."/>
            <person name="Muller H.G."/>
            <person name="Kugler K."/>
            <person name="Rivarola-Duarte L."/>
            <person name="Spannagl M."/>
            <person name="Mayer K.F.X."/>
            <person name="Lu F.H."/>
            <person name="Bevan M.W."/>
            <person name="Leroy P."/>
            <person name="Li P."/>
            <person name="You F.M."/>
            <person name="Sun Q."/>
            <person name="Liu Z."/>
            <person name="Lyons E."/>
            <person name="Wicker T."/>
            <person name="Salzberg S.L."/>
            <person name="Devos K.M."/>
            <person name="Dvorak J."/>
        </authorList>
    </citation>
    <scope>NUCLEOTIDE SEQUENCE [LARGE SCALE GENOMIC DNA]</scope>
    <source>
        <strain evidence="1">cv. AL8/78</strain>
    </source>
</reference>
<proteinExistence type="predicted"/>
<keyword evidence="2" id="KW-1185">Reference proteome</keyword>
<reference evidence="1" key="5">
    <citation type="journal article" date="2021" name="G3 (Bethesda)">
        <title>Aegilops tauschii genome assembly Aet v5.0 features greater sequence contiguity and improved annotation.</title>
        <authorList>
            <person name="Wang L."/>
            <person name="Zhu T."/>
            <person name="Rodriguez J.C."/>
            <person name="Deal K.R."/>
            <person name="Dubcovsky J."/>
            <person name="McGuire P.E."/>
            <person name="Lux T."/>
            <person name="Spannagl M."/>
            <person name="Mayer K.F.X."/>
            <person name="Baldrich P."/>
            <person name="Meyers B.C."/>
            <person name="Huo N."/>
            <person name="Gu Y.Q."/>
            <person name="Zhou H."/>
            <person name="Devos K.M."/>
            <person name="Bennetzen J.L."/>
            <person name="Unver T."/>
            <person name="Budak H."/>
            <person name="Gulick P.J."/>
            <person name="Galiba G."/>
            <person name="Kalapos B."/>
            <person name="Nelson D.R."/>
            <person name="Li P."/>
            <person name="You F.M."/>
            <person name="Luo M.C."/>
            <person name="Dvorak J."/>
        </authorList>
    </citation>
    <scope>NUCLEOTIDE SEQUENCE [LARGE SCALE GENOMIC DNA]</scope>
    <source>
        <strain evidence="1">cv. AL8/78</strain>
    </source>
</reference>
<accession>A0A452ZVM6</accession>
<dbReference type="EnsemblPlants" id="AET1Gv20938700.8">
    <property type="protein sequence ID" value="AET1Gv20938700.8"/>
    <property type="gene ID" value="AET1Gv20938700"/>
</dbReference>
<evidence type="ECO:0000313" key="1">
    <source>
        <dbReference type="EnsemblPlants" id="AET1Gv20938700.8"/>
    </source>
</evidence>